<protein>
    <submittedName>
        <fullName evidence="1">Uncharacterized protein</fullName>
    </submittedName>
</protein>
<dbReference type="AlphaFoldDB" id="G3H040"/>
<organism evidence="1 2">
    <name type="scientific">Cricetulus griseus</name>
    <name type="common">Chinese hamster</name>
    <name type="synonym">Cricetulus barabensis griseus</name>
    <dbReference type="NCBI Taxonomy" id="10029"/>
    <lineage>
        <taxon>Eukaryota</taxon>
        <taxon>Metazoa</taxon>
        <taxon>Chordata</taxon>
        <taxon>Craniata</taxon>
        <taxon>Vertebrata</taxon>
        <taxon>Euteleostomi</taxon>
        <taxon>Mammalia</taxon>
        <taxon>Eutheria</taxon>
        <taxon>Euarchontoglires</taxon>
        <taxon>Glires</taxon>
        <taxon>Rodentia</taxon>
        <taxon>Myomorpha</taxon>
        <taxon>Muroidea</taxon>
        <taxon>Cricetidae</taxon>
        <taxon>Cricetinae</taxon>
        <taxon>Cricetulus</taxon>
    </lineage>
</organism>
<gene>
    <name evidence="1" type="ORF">I79_003488</name>
</gene>
<evidence type="ECO:0000313" key="1">
    <source>
        <dbReference type="EMBL" id="EGW04983.1"/>
    </source>
</evidence>
<dbReference type="Proteomes" id="UP000001075">
    <property type="component" value="Unassembled WGS sequence"/>
</dbReference>
<accession>G3H040</accession>
<reference evidence="2" key="1">
    <citation type="journal article" date="2011" name="Nat. Biotechnol.">
        <title>The genomic sequence of the Chinese hamster ovary (CHO)-K1 cell line.</title>
        <authorList>
            <person name="Xu X."/>
            <person name="Nagarajan H."/>
            <person name="Lewis N.E."/>
            <person name="Pan S."/>
            <person name="Cai Z."/>
            <person name="Liu X."/>
            <person name="Chen W."/>
            <person name="Xie M."/>
            <person name="Wang W."/>
            <person name="Hammond S."/>
            <person name="Andersen M.R."/>
            <person name="Neff N."/>
            <person name="Passarelli B."/>
            <person name="Koh W."/>
            <person name="Fan H.C."/>
            <person name="Wang J."/>
            <person name="Gui Y."/>
            <person name="Lee K.H."/>
            <person name="Betenbaugh M.J."/>
            <person name="Quake S.R."/>
            <person name="Famili I."/>
            <person name="Palsson B.O."/>
            <person name="Wang J."/>
        </authorList>
    </citation>
    <scope>NUCLEOTIDE SEQUENCE [LARGE SCALE GENOMIC DNA]</scope>
    <source>
        <strain evidence="2">CHO K1 cell line</strain>
    </source>
</reference>
<sequence length="72" mass="7931">MTSHLHLASTILGSWERSDVAAKVRGLQRFFRRKTSNGEGGEHPVLGTDVCTSWVADGSIQEGEEHCSLFFP</sequence>
<dbReference type="InParanoid" id="G3H040"/>
<proteinExistence type="predicted"/>
<evidence type="ECO:0000313" key="2">
    <source>
        <dbReference type="Proteomes" id="UP000001075"/>
    </source>
</evidence>
<dbReference type="EMBL" id="JH000086">
    <property type="protein sequence ID" value="EGW04983.1"/>
    <property type="molecule type" value="Genomic_DNA"/>
</dbReference>
<name>G3H040_CRIGR</name>